<dbReference type="RefSeq" id="WP_020836739.1">
    <property type="nucleotide sequence ID" value="NC_021833.1"/>
</dbReference>
<protein>
    <submittedName>
        <fullName evidence="2">Uncharacterized protein</fullName>
    </submittedName>
</protein>
<keyword evidence="1" id="KW-0175">Coiled coil</keyword>
<organism evidence="2 3">
    <name type="scientific">Spiroplasma diminutum CUAS-1</name>
    <dbReference type="NCBI Taxonomy" id="1276221"/>
    <lineage>
        <taxon>Bacteria</taxon>
        <taxon>Bacillati</taxon>
        <taxon>Mycoplasmatota</taxon>
        <taxon>Mollicutes</taxon>
        <taxon>Entomoplasmatales</taxon>
        <taxon>Spiroplasmataceae</taxon>
        <taxon>Spiroplasma</taxon>
    </lineage>
</organism>
<reference evidence="2 3" key="1">
    <citation type="journal article" date="2013" name="Genome Biol. Evol.">
        <title>Comparison of metabolic capacities and inference of gene content evolution in mosquito-associated Spiroplasma diminutum and S. taiwanense.</title>
        <authorList>
            <person name="Lo W.S."/>
            <person name="Ku C."/>
            <person name="Chen L.L."/>
            <person name="Chang T.H."/>
            <person name="Kuo C.H."/>
        </authorList>
    </citation>
    <scope>NUCLEOTIDE SEQUENCE [LARGE SCALE GENOMIC DNA]</scope>
    <source>
        <strain evidence="2">CUAS-1</strain>
    </source>
</reference>
<sequence>MYVNPFERMRKKREDEEKKRLEVEKEREKYARLGAQMGFTDDKAVVPSFIKTLIGESNQNKVPPFGMAIDNSFDNLPESNNNYQIPTASSNRTMEDFEKEIGLASNKDYTPMEFPIFSNNQTNFNQNNSANQQVNSFDHHSLPQSNMNFESNIPPFNRELISEQVKPNHNMSFESNIPPFNRETIMGKDISQPTINFEKQIDSFNNKIEEQGQNRQEDDLLSQTEFDEKYDDFFQTEEIEIINDKIINSNEYIELKSQNSDKFKNILIINNESLIDKNTLENLIELDLEKTIQYSSPCLFILKRIINNLPDKINIEDKRSLWEKTSLLLAATDWGKTNSEIDYILELLNLSADPIKLFIEEFNNLFDSYNFNEPINVILNNLQNISLDKILLINEFIQNLIMEIPNVSCITNIDYSLLDINRIEEIIDNYDYIVSDIALISSVTKKIINEKQYENNLIEEYQHINQLNEQLQYENYQNSNQIKNHYQNDNYQNFQQFNNYHEEPFNYEKATLQNLEIQNNENQGNLDQFFHKELKDVSIDMFETQDEGEIKLTYDKTDSKFTGNIPGISNNNFTEEYNSTQLPRFSEIHNEYEFEEQEEEYDPGIDSNLRIHVDQVLEKQKNEILEQEKREELARLQRKGESGFDPSILSKKEMKLNPYANPFENMDRYKSSLATRTNRNTDPRPRSEIEGKLNNLNVSLSKNGPINIEESSANEINKNRDTKLISVPGNWEKLKN</sequence>
<dbReference type="Proteomes" id="UP000014983">
    <property type="component" value="Chromosome"/>
</dbReference>
<evidence type="ECO:0000313" key="3">
    <source>
        <dbReference type="Proteomes" id="UP000014983"/>
    </source>
</evidence>
<dbReference type="STRING" id="1276221.SDIMI_v3c08070"/>
<dbReference type="PATRIC" id="fig|1276221.3.peg.809"/>
<gene>
    <name evidence="2" type="ORF">SDIMI_v3c08070</name>
</gene>
<keyword evidence="3" id="KW-1185">Reference proteome</keyword>
<evidence type="ECO:0000313" key="2">
    <source>
        <dbReference type="EMBL" id="AGR42511.1"/>
    </source>
</evidence>
<dbReference type="EMBL" id="CP005076">
    <property type="protein sequence ID" value="AGR42511.1"/>
    <property type="molecule type" value="Genomic_DNA"/>
</dbReference>
<accession>S5M0Y2</accession>
<feature type="coiled-coil region" evidence="1">
    <location>
        <begin position="6"/>
        <end position="33"/>
    </location>
</feature>
<dbReference type="InParanoid" id="S5M0Y2"/>
<name>S5M0Y2_9MOLU</name>
<dbReference type="AlphaFoldDB" id="S5M0Y2"/>
<proteinExistence type="predicted"/>
<dbReference type="HOGENOM" id="CLU_376794_0_0_14"/>
<dbReference type="OrthoDB" id="390229at2"/>
<dbReference type="KEGG" id="sdi:SDIMI_v3c08070"/>
<evidence type="ECO:0000256" key="1">
    <source>
        <dbReference type="SAM" id="Coils"/>
    </source>
</evidence>